<protein>
    <submittedName>
        <fullName evidence="1">Uncharacterized protein</fullName>
    </submittedName>
</protein>
<comment type="caution">
    <text evidence="1">The sequence shown here is derived from an EMBL/GenBank/DDBJ whole genome shotgun (WGS) entry which is preliminary data.</text>
</comment>
<keyword evidence="2" id="KW-1185">Reference proteome</keyword>
<dbReference type="EMBL" id="JAJAGQ010000010">
    <property type="protein sequence ID" value="KAJ8552080.1"/>
    <property type="molecule type" value="Genomic_DNA"/>
</dbReference>
<evidence type="ECO:0000313" key="2">
    <source>
        <dbReference type="Proteomes" id="UP001152561"/>
    </source>
</evidence>
<accession>A0A9Q1M6N8</accession>
<dbReference type="OrthoDB" id="1301864at2759"/>
<dbReference type="AlphaFoldDB" id="A0A9Q1M6N8"/>
<sequence length="123" mass="13604">MSEGSSCLVGSKRKCHCGLEVNRFMAWTPNNAGRPFVKCPMPKNQSYACDIERNNLTKKIADFEASAANDAVTITELREKLNALEVERNILTVNVSGVARLLSSRRGFNDRTYLSGSNQLLGH</sequence>
<name>A0A9Q1M6N8_9SOLA</name>
<proteinExistence type="predicted"/>
<organism evidence="1 2">
    <name type="scientific">Anisodus acutangulus</name>
    <dbReference type="NCBI Taxonomy" id="402998"/>
    <lineage>
        <taxon>Eukaryota</taxon>
        <taxon>Viridiplantae</taxon>
        <taxon>Streptophyta</taxon>
        <taxon>Embryophyta</taxon>
        <taxon>Tracheophyta</taxon>
        <taxon>Spermatophyta</taxon>
        <taxon>Magnoliopsida</taxon>
        <taxon>eudicotyledons</taxon>
        <taxon>Gunneridae</taxon>
        <taxon>Pentapetalae</taxon>
        <taxon>asterids</taxon>
        <taxon>lamiids</taxon>
        <taxon>Solanales</taxon>
        <taxon>Solanaceae</taxon>
        <taxon>Solanoideae</taxon>
        <taxon>Hyoscyameae</taxon>
        <taxon>Anisodus</taxon>
    </lineage>
</organism>
<reference evidence="2" key="1">
    <citation type="journal article" date="2023" name="Proc. Natl. Acad. Sci. U.S.A.">
        <title>Genomic and structural basis for evolution of tropane alkaloid biosynthesis.</title>
        <authorList>
            <person name="Wanga Y.-J."/>
            <person name="Taina T."/>
            <person name="Yua J.-Y."/>
            <person name="Lia J."/>
            <person name="Xua B."/>
            <person name="Chenc J."/>
            <person name="D'Auriad J.C."/>
            <person name="Huanga J.-P."/>
            <person name="Huanga S.-X."/>
        </authorList>
    </citation>
    <scope>NUCLEOTIDE SEQUENCE [LARGE SCALE GENOMIC DNA]</scope>
    <source>
        <strain evidence="2">cv. KIB-2019</strain>
    </source>
</reference>
<gene>
    <name evidence="1" type="ORF">K7X08_028523</name>
</gene>
<evidence type="ECO:0000313" key="1">
    <source>
        <dbReference type="EMBL" id="KAJ8552080.1"/>
    </source>
</evidence>
<dbReference type="Proteomes" id="UP001152561">
    <property type="component" value="Unassembled WGS sequence"/>
</dbReference>